<dbReference type="AlphaFoldDB" id="A0A6L8Q6F9"/>
<feature type="coiled-coil region" evidence="1">
    <location>
        <begin position="39"/>
        <end position="66"/>
    </location>
</feature>
<dbReference type="RefSeq" id="WP_161128279.1">
    <property type="nucleotide sequence ID" value="NZ_VJNE01000024.1"/>
</dbReference>
<keyword evidence="1" id="KW-0175">Coiled coil</keyword>
<protein>
    <submittedName>
        <fullName evidence="2">Uncharacterized protein</fullName>
    </submittedName>
</protein>
<proteinExistence type="predicted"/>
<name>A0A6L8Q6F9_9ACTN</name>
<gene>
    <name evidence="2" type="ORF">FM068_09690</name>
</gene>
<evidence type="ECO:0000313" key="2">
    <source>
        <dbReference type="EMBL" id="MZG28846.1"/>
    </source>
</evidence>
<evidence type="ECO:0000256" key="1">
    <source>
        <dbReference type="SAM" id="Coils"/>
    </source>
</evidence>
<sequence length="152" mass="16321">MELKIKAPFEPLDLVIGDQALTCRINVTPDGLLNIGEACSKAEQKIKALQKLYDDAQQSKNVAKMKKVNTQIADVIEPAIKAGIGEDGYDAILAACGAGGPVTKADCNIVMVKVFGAIHSTVNERMEESLNEQAAHYLAEVEDAQPEPDPED</sequence>
<evidence type="ECO:0000313" key="3">
    <source>
        <dbReference type="Proteomes" id="UP000472380"/>
    </source>
</evidence>
<reference evidence="2 3" key="1">
    <citation type="submission" date="2019-07" db="EMBL/GenBank/DDBJ databases">
        <title>Draft genome sequence of Adlercreutzia equolifaciens IPLA 37004, a human intestinal strain that does not produces equol from daidzein.</title>
        <authorList>
            <person name="Vazquez L."/>
            <person name="Florez A.B."/>
            <person name="Mayo B."/>
        </authorList>
    </citation>
    <scope>NUCLEOTIDE SEQUENCE [LARGE SCALE GENOMIC DNA]</scope>
    <source>
        <strain evidence="2 3">IPLA 37004</strain>
    </source>
</reference>
<dbReference type="EMBL" id="VJNE01000024">
    <property type="protein sequence ID" value="MZG28846.1"/>
    <property type="molecule type" value="Genomic_DNA"/>
</dbReference>
<dbReference type="Proteomes" id="UP000472380">
    <property type="component" value="Unassembled WGS sequence"/>
</dbReference>
<organism evidence="2 3">
    <name type="scientific">Adlercreutzia equolifaciens</name>
    <dbReference type="NCBI Taxonomy" id="446660"/>
    <lineage>
        <taxon>Bacteria</taxon>
        <taxon>Bacillati</taxon>
        <taxon>Actinomycetota</taxon>
        <taxon>Coriobacteriia</taxon>
        <taxon>Eggerthellales</taxon>
        <taxon>Eggerthellaceae</taxon>
        <taxon>Adlercreutzia</taxon>
    </lineage>
</organism>
<comment type="caution">
    <text evidence="2">The sequence shown here is derived from an EMBL/GenBank/DDBJ whole genome shotgun (WGS) entry which is preliminary data.</text>
</comment>
<accession>A0A6L8Q6F9</accession>